<gene>
    <name evidence="2" type="ORF">DM484_05970</name>
</gene>
<organism evidence="2 3">
    <name type="scientific">Candidatus Methylumidiphilus alinenensis</name>
    <dbReference type="NCBI Taxonomy" id="2202197"/>
    <lineage>
        <taxon>Bacteria</taxon>
        <taxon>Pseudomonadati</taxon>
        <taxon>Pseudomonadota</taxon>
        <taxon>Gammaproteobacteria</taxon>
        <taxon>Methylococcales</taxon>
        <taxon>Candidatus Methylumidiphilus</taxon>
    </lineage>
</organism>
<evidence type="ECO:0000313" key="2">
    <source>
        <dbReference type="EMBL" id="PZN82714.1"/>
    </source>
</evidence>
<dbReference type="EMBL" id="QJPH01000205">
    <property type="protein sequence ID" value="PZN82714.1"/>
    <property type="molecule type" value="Genomic_DNA"/>
</dbReference>
<dbReference type="AlphaFoldDB" id="A0A2W4TDS1"/>
<name>A0A2W4TDS1_9GAMM</name>
<evidence type="ECO:0000313" key="3">
    <source>
        <dbReference type="Proteomes" id="UP000249396"/>
    </source>
</evidence>
<feature type="region of interest" description="Disordered" evidence="1">
    <location>
        <begin position="1"/>
        <end position="24"/>
    </location>
</feature>
<sequence length="210" mass="23117">GNKEPGDFAPVGFSFRRPDGTERPMERLPATRAEAIRYALDNGPEPGRYQFVCWIDDPDFGLNDFTEMSVDAYPNGQVGITKIHASAGFTAETDDIATYVLGKAAVRPVRAVLSAIGSHTDHHRDYESNRVSLSFEDENGSAVLEFLLEPLGWLDLGGEPESHAMPSYYCGLPSVSSVVQFADIALRSLGIIQVQIRFNAFNDSLERRFG</sequence>
<reference evidence="2 3" key="1">
    <citation type="journal article" date="2018" name="Aquat. Microb. Ecol.">
        <title>Gammaproteobacterial methanotrophs dominate.</title>
        <authorList>
            <person name="Rissanen A.J."/>
            <person name="Saarenheimo J."/>
            <person name="Tiirola M."/>
            <person name="Peura S."/>
            <person name="Aalto S.L."/>
            <person name="Karvinen A."/>
            <person name="Nykanen H."/>
        </authorList>
    </citation>
    <scope>NUCLEOTIDE SEQUENCE [LARGE SCALE GENOMIC DNA]</scope>
    <source>
        <strain evidence="2">AMbin10</strain>
    </source>
</reference>
<comment type="caution">
    <text evidence="2">The sequence shown here is derived from an EMBL/GenBank/DDBJ whole genome shotgun (WGS) entry which is preliminary data.</text>
</comment>
<dbReference type="Proteomes" id="UP000249396">
    <property type="component" value="Unassembled WGS sequence"/>
</dbReference>
<accession>A0A2W4TDS1</accession>
<protein>
    <submittedName>
        <fullName evidence="2">Uncharacterized protein</fullName>
    </submittedName>
</protein>
<proteinExistence type="predicted"/>
<evidence type="ECO:0000256" key="1">
    <source>
        <dbReference type="SAM" id="MobiDB-lite"/>
    </source>
</evidence>
<feature type="non-terminal residue" evidence="2">
    <location>
        <position position="1"/>
    </location>
</feature>